<evidence type="ECO:0000256" key="3">
    <source>
        <dbReference type="ARBA" id="ARBA00012438"/>
    </source>
</evidence>
<evidence type="ECO:0000256" key="4">
    <source>
        <dbReference type="ARBA" id="ARBA00022553"/>
    </source>
</evidence>
<dbReference type="InterPro" id="IPR035965">
    <property type="entry name" value="PAS-like_dom_sf"/>
</dbReference>
<evidence type="ECO:0000256" key="5">
    <source>
        <dbReference type="ARBA" id="ARBA00022679"/>
    </source>
</evidence>
<dbReference type="KEGG" id="mass:CR152_15710"/>
<dbReference type="InterPro" id="IPR003594">
    <property type="entry name" value="HATPase_dom"/>
</dbReference>
<dbReference type="EC" id="2.7.13.3" evidence="3"/>
<dbReference type="Gene3D" id="3.30.450.20">
    <property type="entry name" value="PAS domain"/>
    <property type="match status" value="3"/>
</dbReference>
<dbReference type="InterPro" id="IPR011006">
    <property type="entry name" value="CheY-like_superfamily"/>
</dbReference>
<evidence type="ECO:0000256" key="1">
    <source>
        <dbReference type="ARBA" id="ARBA00000085"/>
    </source>
</evidence>
<feature type="modified residue" description="4-aspartylphosphate" evidence="7">
    <location>
        <position position="781"/>
    </location>
</feature>
<evidence type="ECO:0000256" key="7">
    <source>
        <dbReference type="PROSITE-ProRule" id="PRU00169"/>
    </source>
</evidence>
<keyword evidence="13" id="KW-1185">Reference proteome</keyword>
<proteinExistence type="predicted"/>
<evidence type="ECO:0000313" key="13">
    <source>
        <dbReference type="Proteomes" id="UP000229897"/>
    </source>
</evidence>
<dbReference type="NCBIfam" id="TIGR00229">
    <property type="entry name" value="sensory_box"/>
    <property type="match status" value="1"/>
</dbReference>
<comment type="subcellular location">
    <subcellularLocation>
        <location evidence="2">Cell inner membrane</location>
        <topology evidence="2">Multi-pass membrane protein</topology>
    </subcellularLocation>
</comment>
<dbReference type="AlphaFoldDB" id="A0A2D2DLH4"/>
<dbReference type="InterPro" id="IPR001789">
    <property type="entry name" value="Sig_transdc_resp-reg_receiver"/>
</dbReference>
<evidence type="ECO:0000313" key="12">
    <source>
        <dbReference type="EMBL" id="ATQ75811.1"/>
    </source>
</evidence>
<name>A0A2D2DLH4_9BURK</name>
<feature type="coiled-coil region" evidence="8">
    <location>
        <begin position="183"/>
        <end position="210"/>
    </location>
</feature>
<dbReference type="SMART" id="SM00448">
    <property type="entry name" value="REC"/>
    <property type="match status" value="1"/>
</dbReference>
<keyword evidence="6" id="KW-0418">Kinase</keyword>
<evidence type="ECO:0000259" key="9">
    <source>
        <dbReference type="PROSITE" id="PS50109"/>
    </source>
</evidence>
<dbReference type="GO" id="GO:0000155">
    <property type="term" value="F:phosphorelay sensor kinase activity"/>
    <property type="evidence" value="ECO:0007669"/>
    <property type="project" value="InterPro"/>
</dbReference>
<evidence type="ECO:0000259" key="10">
    <source>
        <dbReference type="PROSITE" id="PS50110"/>
    </source>
</evidence>
<dbReference type="Pfam" id="PF00512">
    <property type="entry name" value="HisKA"/>
    <property type="match status" value="1"/>
</dbReference>
<dbReference type="Pfam" id="PF08448">
    <property type="entry name" value="PAS_4"/>
    <property type="match status" value="1"/>
</dbReference>
<dbReference type="InterPro" id="IPR005467">
    <property type="entry name" value="His_kinase_dom"/>
</dbReference>
<dbReference type="EMBL" id="CP024608">
    <property type="protein sequence ID" value="ATQ75811.1"/>
    <property type="molecule type" value="Genomic_DNA"/>
</dbReference>
<keyword evidence="8" id="KW-0175">Coiled coil</keyword>
<keyword evidence="5" id="KW-0808">Transferase</keyword>
<dbReference type="PANTHER" id="PTHR43547">
    <property type="entry name" value="TWO-COMPONENT HISTIDINE KINASE"/>
    <property type="match status" value="1"/>
</dbReference>
<dbReference type="InterPro" id="IPR013656">
    <property type="entry name" value="PAS_4"/>
</dbReference>
<dbReference type="PROSITE" id="PS50110">
    <property type="entry name" value="RESPONSE_REGULATORY"/>
    <property type="match status" value="1"/>
</dbReference>
<dbReference type="GO" id="GO:0005886">
    <property type="term" value="C:plasma membrane"/>
    <property type="evidence" value="ECO:0007669"/>
    <property type="project" value="UniProtKB-SubCell"/>
</dbReference>
<sequence length="859" mass="92571">MADRVWRHIGVLDRRVAARPLIFSTSPPGRPAGPLWKSMADGSHFIDRAGALRARGFSPLALGDPSSWPPVLAAASRLALASNSPTVMWWGPAGAEVRNDAYGALERARVGSHPLEGAVGKQVEAIMAGRELCGCADHVEIFERDGSAVERIWSFACSALFDAGGVAGVIAVCDDVTEKRAVAAAQKEINAELRREAARARSDADDAEARAGAAARRVADELRGAELRRLRTMFGQAPGFMCLLEGPDHVFEFANEAFSRLVGGRDLRWKSAREALGDLEGQGFFERLDEAYRSGEPFVARDVPLSIQRRAGGPPEPLFVDFVYQPLLDSSGEATGIFVEGFDVTERRAAIAAREASEDRLKRGMLAARMVVWDWDLATNAVVFSDNAVAVLGGDWTDVDAVWSSVHPEDLAKLAARRSIAIASIGTYEEVIRVNRLDNGNLIWLQVRATVVAGADGVAAWIQGVSIDVTERKRAEEALRLADRRKDQFVAMLAHELRNPLAPIVTAAQILKARNAGDAGARKAAEIVARQAAHMAGLIDDVLDVSRFNTGLIVIDRRPLDLRDVLAEAAEQVRPAMEARRHQFVAPPEGAPIMAHGDRKRLVQAVANLLQNAAKFTPHGGRVQLTIDCDGELASISVSDDGVGIEPDLLPHVFEMFRQKERSSERAHGGLGLGLSLVRSLAKLHGGSVLAESAGVGKGCRFTIELPLGGLDPVEVEERRVLVASPAERALDILVVDDHLDAARMLRMVLEEAGHRVQVDADPHSVLGRARVHSFDVFLMDIGLPGMDGNALARAIRGIPGMASATLVAVTGRGKEYGRDDAIAAGFNHYFVKPADPSELLALLAEIAPRRERPAASRD</sequence>
<dbReference type="SUPFAM" id="SSF55874">
    <property type="entry name" value="ATPase domain of HSP90 chaperone/DNA topoisomerase II/histidine kinase"/>
    <property type="match status" value="1"/>
</dbReference>
<comment type="catalytic activity">
    <reaction evidence="1">
        <text>ATP + protein L-histidine = ADP + protein N-phospho-L-histidine.</text>
        <dbReference type="EC" id="2.7.13.3"/>
    </reaction>
</comment>
<dbReference type="SUPFAM" id="SSF52172">
    <property type="entry name" value="CheY-like"/>
    <property type="match status" value="1"/>
</dbReference>
<dbReference type="InterPro" id="IPR004358">
    <property type="entry name" value="Sig_transdc_His_kin-like_C"/>
</dbReference>
<dbReference type="Proteomes" id="UP000229897">
    <property type="component" value="Chromosome"/>
</dbReference>
<dbReference type="PROSITE" id="PS50113">
    <property type="entry name" value="PAC"/>
    <property type="match status" value="2"/>
</dbReference>
<dbReference type="Pfam" id="PF00072">
    <property type="entry name" value="Response_reg"/>
    <property type="match status" value="1"/>
</dbReference>
<dbReference type="SUPFAM" id="SSF47384">
    <property type="entry name" value="Homodimeric domain of signal transducing histidine kinase"/>
    <property type="match status" value="1"/>
</dbReference>
<dbReference type="PROSITE" id="PS50109">
    <property type="entry name" value="HIS_KIN"/>
    <property type="match status" value="1"/>
</dbReference>
<dbReference type="InterPro" id="IPR001610">
    <property type="entry name" value="PAC"/>
</dbReference>
<evidence type="ECO:0000256" key="8">
    <source>
        <dbReference type="SAM" id="Coils"/>
    </source>
</evidence>
<gene>
    <name evidence="12" type="ORF">CR152_15710</name>
</gene>
<dbReference type="SUPFAM" id="SSF55785">
    <property type="entry name" value="PYP-like sensor domain (PAS domain)"/>
    <property type="match status" value="2"/>
</dbReference>
<evidence type="ECO:0000256" key="2">
    <source>
        <dbReference type="ARBA" id="ARBA00004429"/>
    </source>
</evidence>
<dbReference type="Gene3D" id="3.30.565.10">
    <property type="entry name" value="Histidine kinase-like ATPase, C-terminal domain"/>
    <property type="match status" value="1"/>
</dbReference>
<dbReference type="CDD" id="cd00130">
    <property type="entry name" value="PAS"/>
    <property type="match status" value="1"/>
</dbReference>
<evidence type="ECO:0000256" key="6">
    <source>
        <dbReference type="ARBA" id="ARBA00022777"/>
    </source>
</evidence>
<dbReference type="InterPro" id="IPR003661">
    <property type="entry name" value="HisK_dim/P_dom"/>
</dbReference>
<dbReference type="Pfam" id="PF02518">
    <property type="entry name" value="HATPase_c"/>
    <property type="match status" value="1"/>
</dbReference>
<accession>A0A2D2DLH4</accession>
<dbReference type="PRINTS" id="PR00344">
    <property type="entry name" value="BCTRLSENSOR"/>
</dbReference>
<dbReference type="SMART" id="SM00387">
    <property type="entry name" value="HATPase_c"/>
    <property type="match status" value="1"/>
</dbReference>
<feature type="domain" description="PAC" evidence="11">
    <location>
        <begin position="428"/>
        <end position="481"/>
    </location>
</feature>
<dbReference type="CDD" id="cd00075">
    <property type="entry name" value="HATPase"/>
    <property type="match status" value="1"/>
</dbReference>
<feature type="domain" description="Histidine kinase" evidence="9">
    <location>
        <begin position="492"/>
        <end position="710"/>
    </location>
</feature>
<dbReference type="OrthoDB" id="9087351at2"/>
<dbReference type="SMART" id="SM00086">
    <property type="entry name" value="PAC"/>
    <property type="match status" value="3"/>
</dbReference>
<dbReference type="InterPro" id="IPR000700">
    <property type="entry name" value="PAS-assoc_C"/>
</dbReference>
<dbReference type="Gene3D" id="2.10.70.100">
    <property type="match status" value="1"/>
</dbReference>
<dbReference type="InterPro" id="IPR036097">
    <property type="entry name" value="HisK_dim/P_sf"/>
</dbReference>
<protein>
    <recommendedName>
        <fullName evidence="3">histidine kinase</fullName>
        <ecNumber evidence="3">2.7.13.3</ecNumber>
    </recommendedName>
</protein>
<dbReference type="CDD" id="cd00082">
    <property type="entry name" value="HisKA"/>
    <property type="match status" value="1"/>
</dbReference>
<evidence type="ECO:0000259" key="11">
    <source>
        <dbReference type="PROSITE" id="PS50113"/>
    </source>
</evidence>
<dbReference type="FunFam" id="3.30.565.10:FF:000006">
    <property type="entry name" value="Sensor histidine kinase WalK"/>
    <property type="match status" value="1"/>
</dbReference>
<dbReference type="PANTHER" id="PTHR43547:SF2">
    <property type="entry name" value="HYBRID SIGNAL TRANSDUCTION HISTIDINE KINASE C"/>
    <property type="match status" value="1"/>
</dbReference>
<organism evidence="12 13">
    <name type="scientific">Massilia violaceinigra</name>
    <dbReference type="NCBI Taxonomy" id="2045208"/>
    <lineage>
        <taxon>Bacteria</taxon>
        <taxon>Pseudomonadati</taxon>
        <taxon>Pseudomonadota</taxon>
        <taxon>Betaproteobacteria</taxon>
        <taxon>Burkholderiales</taxon>
        <taxon>Oxalobacteraceae</taxon>
        <taxon>Telluria group</taxon>
        <taxon>Massilia</taxon>
    </lineage>
</organism>
<feature type="domain" description="PAC" evidence="11">
    <location>
        <begin position="301"/>
        <end position="356"/>
    </location>
</feature>
<feature type="domain" description="Response regulatory" evidence="10">
    <location>
        <begin position="732"/>
        <end position="848"/>
    </location>
</feature>
<dbReference type="InterPro" id="IPR036890">
    <property type="entry name" value="HATPase_C_sf"/>
</dbReference>
<dbReference type="Gene3D" id="1.10.287.130">
    <property type="match status" value="1"/>
</dbReference>
<dbReference type="Gene3D" id="3.40.50.2300">
    <property type="match status" value="1"/>
</dbReference>
<dbReference type="InterPro" id="IPR000014">
    <property type="entry name" value="PAS"/>
</dbReference>
<keyword evidence="4 7" id="KW-0597">Phosphoprotein</keyword>
<dbReference type="SMART" id="SM00388">
    <property type="entry name" value="HisKA"/>
    <property type="match status" value="1"/>
</dbReference>
<reference evidence="12" key="1">
    <citation type="submission" date="2017-10" db="EMBL/GenBank/DDBJ databases">
        <title>Massilia psychrophilum sp. nov., a novel purple-pigmented bacterium isolated from Tianshan glacier, Xinjiang Municipality, China.</title>
        <authorList>
            <person name="Wang H."/>
        </authorList>
    </citation>
    <scope>NUCLEOTIDE SEQUENCE [LARGE SCALE GENOMIC DNA]</scope>
    <source>
        <strain evidence="12">B2</strain>
    </source>
</reference>